<dbReference type="Gene3D" id="3.40.50.620">
    <property type="entry name" value="HUPs"/>
    <property type="match status" value="1"/>
</dbReference>
<feature type="short sequence motif" description="'HIGH' region" evidence="7">
    <location>
        <begin position="11"/>
        <end position="21"/>
    </location>
</feature>
<dbReference type="HAMAP" id="MF_01228">
    <property type="entry name" value="Met_tRNA_synth_type2"/>
    <property type="match status" value="1"/>
</dbReference>
<dbReference type="NCBIfam" id="NF008900">
    <property type="entry name" value="PRK12267.1"/>
    <property type="match status" value="1"/>
</dbReference>
<dbReference type="PANTHER" id="PTHR43326">
    <property type="entry name" value="METHIONYL-TRNA SYNTHETASE"/>
    <property type="match status" value="1"/>
</dbReference>
<evidence type="ECO:0000256" key="7">
    <source>
        <dbReference type="HAMAP-Rule" id="MF_01228"/>
    </source>
</evidence>
<dbReference type="CDD" id="cd00814">
    <property type="entry name" value="MetRS_core"/>
    <property type="match status" value="1"/>
</dbReference>
<sequence length="501" mass="56935">MRKFYITTPIYYVNDRPHIGHAYATFSADTIARYHRLIGEPTMFLTGTDENAEKNVESATAAGETDVQHYIDRMSALWQVTWDELGISNDDFIRTTEERHLRGVEKFWQAVEQSGDIYKGQYEGLYCIGCEAFYRESDLTPEGLCPLHKRKPELVKEENYFFRVSKYKDALLRYHNEHPTFAAPASRRQEVLRYITDHLEDVSISRTAKGWGIPVPGDASQVIYVWFDALINYLTAVGYGTDDETFAKWWPADMHLVGKDIIKFHCALWPAMLLSAGLPLPAQVFAHGFFTISEEKISKSLGNAIDPRDLVETYGVDALRYFLLREIPFGGDGDFSIERLAGRYDSDLASGLGNYVSRILALTKGVEMLTVGNDLKVVFDETWKSYHRHFAANEPGRVLEVIWQVLKEGDRYIDECAPWALKKDAEKTDELAVVLGTLIESLRQLAWLLTPFMPETAMKIFTSLGWQDELKRSLTEASVWGAQTHGPVVATTDPLFPRLTA</sequence>
<dbReference type="EC" id="6.1.1.10" evidence="7"/>
<comment type="similarity">
    <text evidence="7">Belongs to the class-I aminoacyl-tRNA synthetase family. MetG type 2A subfamily.</text>
</comment>
<name>A0A2M8LDY5_9BACT</name>
<dbReference type="SUPFAM" id="SSF52374">
    <property type="entry name" value="Nucleotidylyl transferase"/>
    <property type="match status" value="1"/>
</dbReference>
<dbReference type="InterPro" id="IPR014729">
    <property type="entry name" value="Rossmann-like_a/b/a_fold"/>
</dbReference>
<dbReference type="Pfam" id="PF09334">
    <property type="entry name" value="tRNA-synt_1g"/>
    <property type="match status" value="1"/>
</dbReference>
<keyword evidence="7" id="KW-0963">Cytoplasm</keyword>
<feature type="binding site" evidence="7">
    <location>
        <position position="145"/>
    </location>
    <ligand>
        <name>Zn(2+)</name>
        <dbReference type="ChEBI" id="CHEBI:29105"/>
    </ligand>
</feature>
<comment type="subunit">
    <text evidence="7">Monomer.</text>
</comment>
<evidence type="ECO:0000256" key="6">
    <source>
        <dbReference type="ARBA" id="ARBA00023146"/>
    </source>
</evidence>
<gene>
    <name evidence="7" type="primary">metG</name>
    <name evidence="10" type="ORF">COV04_03650</name>
</gene>
<keyword evidence="3 7" id="KW-0547">Nucleotide-binding</keyword>
<dbReference type="InterPro" id="IPR023457">
    <property type="entry name" value="Met-tRNA_synth_2"/>
</dbReference>
<dbReference type="CDD" id="cd07957">
    <property type="entry name" value="Anticodon_Ia_Met"/>
    <property type="match status" value="1"/>
</dbReference>
<dbReference type="InterPro" id="IPR041872">
    <property type="entry name" value="Anticodon_Met"/>
</dbReference>
<evidence type="ECO:0000313" key="11">
    <source>
        <dbReference type="Proteomes" id="UP000231152"/>
    </source>
</evidence>
<protein>
    <recommendedName>
        <fullName evidence="7">Methionine--tRNA ligase</fullName>
        <ecNumber evidence="7">6.1.1.10</ecNumber>
    </recommendedName>
    <alternativeName>
        <fullName evidence="7">Methionyl-tRNA synthetase</fullName>
        <shortName evidence="7">MetRS</shortName>
    </alternativeName>
</protein>
<accession>A0A2M8LDY5</accession>
<comment type="caution">
    <text evidence="10">The sequence shown here is derived from an EMBL/GenBank/DDBJ whole genome shotgun (WGS) entry which is preliminary data.</text>
</comment>
<dbReference type="SUPFAM" id="SSF47323">
    <property type="entry name" value="Anticodon-binding domain of a subclass of class I aminoacyl-tRNA synthetases"/>
    <property type="match status" value="1"/>
</dbReference>
<keyword evidence="4 7" id="KW-0067">ATP-binding</keyword>
<feature type="binding site" evidence="7">
    <location>
        <position position="148"/>
    </location>
    <ligand>
        <name>Zn(2+)</name>
        <dbReference type="ChEBI" id="CHEBI:29105"/>
    </ligand>
</feature>
<dbReference type="PANTHER" id="PTHR43326:SF1">
    <property type="entry name" value="METHIONINE--TRNA LIGASE, MITOCHONDRIAL"/>
    <property type="match status" value="1"/>
</dbReference>
<dbReference type="GO" id="GO:0005737">
    <property type="term" value="C:cytoplasm"/>
    <property type="evidence" value="ECO:0007669"/>
    <property type="project" value="UniProtKB-SubCell"/>
</dbReference>
<feature type="short sequence motif" description="'KMSKS' region" evidence="7">
    <location>
        <begin position="296"/>
        <end position="300"/>
    </location>
</feature>
<evidence type="ECO:0000256" key="2">
    <source>
        <dbReference type="ARBA" id="ARBA00022598"/>
    </source>
</evidence>
<comment type="caution">
    <text evidence="7">Lacks conserved residue(s) required for the propagation of feature annotation.</text>
</comment>
<keyword evidence="5 7" id="KW-0648">Protein biosynthesis</keyword>
<dbReference type="InterPro" id="IPR033911">
    <property type="entry name" value="MetRS_core"/>
</dbReference>
<proteinExistence type="inferred from homology"/>
<feature type="domain" description="Methionyl-tRNA synthetase anticodon-binding" evidence="9">
    <location>
        <begin position="373"/>
        <end position="499"/>
    </location>
</feature>
<dbReference type="GO" id="GO:0006431">
    <property type="term" value="P:methionyl-tRNA aminoacylation"/>
    <property type="evidence" value="ECO:0007669"/>
    <property type="project" value="UniProtKB-UniRule"/>
</dbReference>
<keyword evidence="2 7" id="KW-0436">Ligase</keyword>
<dbReference type="GO" id="GO:0004825">
    <property type="term" value="F:methionine-tRNA ligase activity"/>
    <property type="evidence" value="ECO:0007669"/>
    <property type="project" value="UniProtKB-UniRule"/>
</dbReference>
<feature type="domain" description="Methionyl/Leucyl tRNA synthetase" evidence="8">
    <location>
        <begin position="144"/>
        <end position="359"/>
    </location>
</feature>
<dbReference type="GO" id="GO:0005524">
    <property type="term" value="F:ATP binding"/>
    <property type="evidence" value="ECO:0007669"/>
    <property type="project" value="UniProtKB-UniRule"/>
</dbReference>
<dbReference type="InterPro" id="IPR015413">
    <property type="entry name" value="Methionyl/Leucyl_tRNA_Synth"/>
</dbReference>
<dbReference type="GO" id="GO:0046872">
    <property type="term" value="F:metal ion binding"/>
    <property type="evidence" value="ECO:0007669"/>
    <property type="project" value="UniProtKB-KW"/>
</dbReference>
<dbReference type="Pfam" id="PF19303">
    <property type="entry name" value="Anticodon_3"/>
    <property type="match status" value="1"/>
</dbReference>
<comment type="function">
    <text evidence="1 7">Is required not only for elongation of protein synthesis but also for the initiation of all mRNA translation through initiator tRNA(fMet) aminoacylation.</text>
</comment>
<keyword evidence="7" id="KW-0862">Zinc</keyword>
<evidence type="ECO:0000256" key="3">
    <source>
        <dbReference type="ARBA" id="ARBA00022741"/>
    </source>
</evidence>
<dbReference type="FunFam" id="2.170.220.10:FF:000002">
    <property type="entry name" value="Methionine--tRNA ligase"/>
    <property type="match status" value="1"/>
</dbReference>
<keyword evidence="6 7" id="KW-0030">Aminoacyl-tRNA synthetase</keyword>
<dbReference type="InterPro" id="IPR009080">
    <property type="entry name" value="tRNAsynth_Ia_anticodon-bd"/>
</dbReference>
<comment type="subcellular location">
    <subcellularLocation>
        <location evidence="7">Cytoplasm</location>
    </subcellularLocation>
</comment>
<organism evidence="10 11">
    <name type="scientific">Candidatus Uhrbacteria bacterium CG10_big_fil_rev_8_21_14_0_10_48_11</name>
    <dbReference type="NCBI Taxonomy" id="1975037"/>
    <lineage>
        <taxon>Bacteria</taxon>
        <taxon>Candidatus Uhriibacteriota</taxon>
    </lineage>
</organism>
<evidence type="ECO:0000259" key="9">
    <source>
        <dbReference type="Pfam" id="PF19303"/>
    </source>
</evidence>
<evidence type="ECO:0000313" key="10">
    <source>
        <dbReference type="EMBL" id="PJE75667.1"/>
    </source>
</evidence>
<evidence type="ECO:0000256" key="1">
    <source>
        <dbReference type="ARBA" id="ARBA00003314"/>
    </source>
</evidence>
<keyword evidence="7" id="KW-0479">Metal-binding</keyword>
<feature type="binding site" evidence="7">
    <location>
        <position position="130"/>
    </location>
    <ligand>
        <name>Zn(2+)</name>
        <dbReference type="ChEBI" id="CHEBI:29105"/>
    </ligand>
</feature>
<dbReference type="EMBL" id="PFET01000012">
    <property type="protein sequence ID" value="PJE75667.1"/>
    <property type="molecule type" value="Genomic_DNA"/>
</dbReference>
<dbReference type="PRINTS" id="PR01041">
    <property type="entry name" value="TRNASYNTHMET"/>
</dbReference>
<dbReference type="AlphaFoldDB" id="A0A2M8LDY5"/>
<comment type="catalytic activity">
    <reaction evidence="7">
        <text>tRNA(Met) + L-methionine + ATP = L-methionyl-tRNA(Met) + AMP + diphosphate</text>
        <dbReference type="Rhea" id="RHEA:13481"/>
        <dbReference type="Rhea" id="RHEA-COMP:9667"/>
        <dbReference type="Rhea" id="RHEA-COMP:9698"/>
        <dbReference type="ChEBI" id="CHEBI:30616"/>
        <dbReference type="ChEBI" id="CHEBI:33019"/>
        <dbReference type="ChEBI" id="CHEBI:57844"/>
        <dbReference type="ChEBI" id="CHEBI:78442"/>
        <dbReference type="ChEBI" id="CHEBI:78530"/>
        <dbReference type="ChEBI" id="CHEBI:456215"/>
        <dbReference type="EC" id="6.1.1.10"/>
    </reaction>
</comment>
<dbReference type="Gene3D" id="2.170.220.10">
    <property type="match status" value="1"/>
</dbReference>
<evidence type="ECO:0000259" key="8">
    <source>
        <dbReference type="Pfam" id="PF09334"/>
    </source>
</evidence>
<dbReference type="Proteomes" id="UP000231152">
    <property type="component" value="Unassembled WGS sequence"/>
</dbReference>
<feature type="binding site" evidence="7">
    <location>
        <position position="127"/>
    </location>
    <ligand>
        <name>Zn(2+)</name>
        <dbReference type="ChEBI" id="CHEBI:29105"/>
    </ligand>
</feature>
<comment type="cofactor">
    <cofactor evidence="7">
        <name>Zn(2+)</name>
        <dbReference type="ChEBI" id="CHEBI:29105"/>
    </cofactor>
    <text evidence="7">Binds 1 zinc ion per subunit.</text>
</comment>
<dbReference type="Gene3D" id="1.10.730.10">
    <property type="entry name" value="Isoleucyl-tRNA Synthetase, Domain 1"/>
    <property type="match status" value="1"/>
</dbReference>
<evidence type="ECO:0000256" key="5">
    <source>
        <dbReference type="ARBA" id="ARBA00022917"/>
    </source>
</evidence>
<reference evidence="10 11" key="1">
    <citation type="submission" date="2017-09" db="EMBL/GenBank/DDBJ databases">
        <title>Depth-based differentiation of microbial function through sediment-hosted aquifers and enrichment of novel symbionts in the deep terrestrial subsurface.</title>
        <authorList>
            <person name="Probst A.J."/>
            <person name="Ladd B."/>
            <person name="Jarett J.K."/>
            <person name="Geller-Mcgrath D.E."/>
            <person name="Sieber C.M."/>
            <person name="Emerson J.B."/>
            <person name="Anantharaman K."/>
            <person name="Thomas B.C."/>
            <person name="Malmstrom R."/>
            <person name="Stieglmeier M."/>
            <person name="Klingl A."/>
            <person name="Woyke T."/>
            <person name="Ryan C.M."/>
            <person name="Banfield J.F."/>
        </authorList>
    </citation>
    <scope>NUCLEOTIDE SEQUENCE [LARGE SCALE GENOMIC DNA]</scope>
    <source>
        <strain evidence="10">CG10_big_fil_rev_8_21_14_0_10_48_11</strain>
    </source>
</reference>
<evidence type="ECO:0000256" key="4">
    <source>
        <dbReference type="ARBA" id="ARBA00022840"/>
    </source>
</evidence>